<evidence type="ECO:0000259" key="1">
    <source>
        <dbReference type="SMART" id="SM00322"/>
    </source>
</evidence>
<feature type="domain" description="K Homology" evidence="1">
    <location>
        <begin position="249"/>
        <end position="331"/>
    </location>
</feature>
<dbReference type="InterPro" id="IPR036612">
    <property type="entry name" value="KH_dom_type_1_sf"/>
</dbReference>
<dbReference type="SUPFAM" id="SSF52540">
    <property type="entry name" value="P-loop containing nucleoside triphosphate hydrolases"/>
    <property type="match status" value="1"/>
</dbReference>
<dbReference type="InterPro" id="IPR004087">
    <property type="entry name" value="KH_dom"/>
</dbReference>
<evidence type="ECO:0000313" key="2">
    <source>
        <dbReference type="EMBL" id="EQD61540.1"/>
    </source>
</evidence>
<dbReference type="PANTHER" id="PTHR11603:SF147">
    <property type="entry name" value="MEMBRANE PROTEIN"/>
    <property type="match status" value="1"/>
</dbReference>
<feature type="non-terminal residue" evidence="2">
    <location>
        <position position="1"/>
    </location>
</feature>
<gene>
    <name evidence="2" type="ORF">B1B_07607</name>
</gene>
<reference evidence="2" key="1">
    <citation type="submission" date="2013-08" db="EMBL/GenBank/DDBJ databases">
        <authorList>
            <person name="Mendez C."/>
            <person name="Richter M."/>
            <person name="Ferrer M."/>
            <person name="Sanchez J."/>
        </authorList>
    </citation>
    <scope>NUCLEOTIDE SEQUENCE</scope>
</reference>
<dbReference type="EMBL" id="AUZY01004846">
    <property type="protein sequence ID" value="EQD61540.1"/>
    <property type="molecule type" value="Genomic_DNA"/>
</dbReference>
<dbReference type="PROSITE" id="PS50084">
    <property type="entry name" value="KH_TYPE_1"/>
    <property type="match status" value="1"/>
</dbReference>
<dbReference type="InterPro" id="IPR027417">
    <property type="entry name" value="P-loop_NTPase"/>
</dbReference>
<reference evidence="2" key="2">
    <citation type="journal article" date="2014" name="ISME J.">
        <title>Microbial stratification in low pH oxic and suboxic macroscopic growths along an acid mine drainage.</title>
        <authorList>
            <person name="Mendez-Garcia C."/>
            <person name="Mesa V."/>
            <person name="Sprenger R.R."/>
            <person name="Richter M."/>
            <person name="Diez M.S."/>
            <person name="Solano J."/>
            <person name="Bargiela R."/>
            <person name="Golyshina O.V."/>
            <person name="Manteca A."/>
            <person name="Ramos J.L."/>
            <person name="Gallego J.R."/>
            <person name="Llorente I."/>
            <person name="Martins Dos Santos V.A."/>
            <person name="Jensen O.N."/>
            <person name="Pelaez A.I."/>
            <person name="Sanchez J."/>
            <person name="Ferrer M."/>
        </authorList>
    </citation>
    <scope>NUCLEOTIDE SEQUENCE</scope>
</reference>
<dbReference type="InterPro" id="IPR004088">
    <property type="entry name" value="KH_dom_type_1"/>
</dbReference>
<dbReference type="Pfam" id="PF00013">
    <property type="entry name" value="KH_1"/>
    <property type="match status" value="1"/>
</dbReference>
<dbReference type="Gene3D" id="3.40.50.300">
    <property type="entry name" value="P-loop containing nucleotide triphosphate hydrolases"/>
    <property type="match status" value="1"/>
</dbReference>
<dbReference type="Gene3D" id="3.30.1370.10">
    <property type="entry name" value="K Homology domain, type 1"/>
    <property type="match status" value="1"/>
</dbReference>
<accession>T1C618</accession>
<sequence>AVRPIVKLSIEDYKIDDKMLQRIQSGVHGILVAGSPGAGKSTFVQALAEFIAGKGKIVKTMEKPRDLELIKEITQYSSLEGSMEKTGDILLLVRADYTVFDEMRITSDFLVYADLRLAGVGMIGVVHATRPVDAMQRFIGRVELGLIPQIIDTILFISAGKIDTVLTTEYVVKVPAGMNQEDLARPVIIVKDFYEQKPLYEAYSFGEQVVVVPVDAEEDEEAARFNSERIRDEITSFLGIRNVDVSMVGKKRALVKVSEENIPRLIGRKGSTISEIEKKLNVHLDVEPASSSIPARNKAEIEIKNQVIHIFVDSPNRNVKLYVDGILILQAKSSSKGVIRIKMISDTGQELYRAIKGGKVVEYMLFD</sequence>
<dbReference type="NCBIfam" id="NF010335">
    <property type="entry name" value="PRK13764.1"/>
    <property type="match status" value="1"/>
</dbReference>
<dbReference type="InterPro" id="IPR052041">
    <property type="entry name" value="Nucleic_acid_metab_PIN/TRAM"/>
</dbReference>
<dbReference type="SMART" id="SM00322">
    <property type="entry name" value="KH"/>
    <property type="match status" value="1"/>
</dbReference>
<comment type="caution">
    <text evidence="2">The sequence shown here is derived from an EMBL/GenBank/DDBJ whole genome shotgun (WGS) entry which is preliminary data.</text>
</comment>
<protein>
    <submittedName>
        <fullName evidence="2">ATPase</fullName>
    </submittedName>
</protein>
<dbReference type="SUPFAM" id="SSF54791">
    <property type="entry name" value="Eukaryotic type KH-domain (KH-domain type I)"/>
    <property type="match status" value="1"/>
</dbReference>
<dbReference type="AlphaFoldDB" id="T1C618"/>
<proteinExistence type="predicted"/>
<dbReference type="GO" id="GO:0003723">
    <property type="term" value="F:RNA binding"/>
    <property type="evidence" value="ECO:0007669"/>
    <property type="project" value="InterPro"/>
</dbReference>
<dbReference type="PANTHER" id="PTHR11603">
    <property type="entry name" value="AAA FAMILY ATPASE"/>
    <property type="match status" value="1"/>
</dbReference>
<name>T1C618_9ZZZZ</name>
<organism evidence="2">
    <name type="scientific">mine drainage metagenome</name>
    <dbReference type="NCBI Taxonomy" id="410659"/>
    <lineage>
        <taxon>unclassified sequences</taxon>
        <taxon>metagenomes</taxon>
        <taxon>ecological metagenomes</taxon>
    </lineage>
</organism>